<dbReference type="GO" id="GO:0005524">
    <property type="term" value="F:ATP binding"/>
    <property type="evidence" value="ECO:0007669"/>
    <property type="project" value="UniProtKB-UniRule"/>
</dbReference>
<dbReference type="InterPro" id="IPR000048">
    <property type="entry name" value="IQ_motif_EF-hand-BS"/>
</dbReference>
<feature type="compositionally biased region" description="Basic residues" evidence="8">
    <location>
        <begin position="1307"/>
        <end position="1323"/>
    </location>
</feature>
<dbReference type="SUPFAM" id="SSF52540">
    <property type="entry name" value="P-loop containing nucleoside triphosphate hydrolases"/>
    <property type="match status" value="1"/>
</dbReference>
<dbReference type="GO" id="GO:0007015">
    <property type="term" value="P:actin filament organization"/>
    <property type="evidence" value="ECO:0007669"/>
    <property type="project" value="TreeGrafter"/>
</dbReference>
<evidence type="ECO:0000259" key="11">
    <source>
        <dbReference type="PROSITE" id="PS51844"/>
    </source>
</evidence>
<evidence type="ECO:0000313" key="12">
    <source>
        <dbReference type="EMBL" id="GBG30838.1"/>
    </source>
</evidence>
<feature type="binding site" evidence="7">
    <location>
        <begin position="393"/>
        <end position="400"/>
    </location>
    <ligand>
        <name>ATP</name>
        <dbReference type="ChEBI" id="CHEBI:30616"/>
    </ligand>
</feature>
<keyword evidence="9" id="KW-0812">Transmembrane</keyword>
<evidence type="ECO:0000256" key="9">
    <source>
        <dbReference type="SAM" id="Phobius"/>
    </source>
</evidence>
<dbReference type="InParanoid" id="A0A2R5GM76"/>
<dbReference type="InterPro" id="IPR004009">
    <property type="entry name" value="SH3_Myosin"/>
</dbReference>
<evidence type="ECO:0000256" key="5">
    <source>
        <dbReference type="ARBA" id="ARBA00023175"/>
    </source>
</evidence>
<feature type="region of interest" description="Disordered" evidence="8">
    <location>
        <begin position="685"/>
        <end position="716"/>
    </location>
</feature>
<feature type="domain" description="Myosin N-terminal SH3-like" evidence="11">
    <location>
        <begin position="228"/>
        <end position="282"/>
    </location>
</feature>
<evidence type="ECO:0000256" key="6">
    <source>
        <dbReference type="ARBA" id="ARBA00023203"/>
    </source>
</evidence>
<dbReference type="Proteomes" id="UP000241890">
    <property type="component" value="Unassembled WGS sequence"/>
</dbReference>
<keyword evidence="2 7" id="KW-0067">ATP-binding</keyword>
<reference evidence="12 13" key="1">
    <citation type="submission" date="2017-12" db="EMBL/GenBank/DDBJ databases">
        <title>Sequencing, de novo assembly and annotation of complete genome of a new Thraustochytrid species, strain FCC1311.</title>
        <authorList>
            <person name="Sedici K."/>
            <person name="Godart F."/>
            <person name="Aiese Cigliano R."/>
            <person name="Sanseverino W."/>
            <person name="Barakat M."/>
            <person name="Ortet P."/>
            <person name="Marechal E."/>
            <person name="Cagnac O."/>
            <person name="Amato A."/>
        </authorList>
    </citation>
    <scope>NUCLEOTIDE SEQUENCE [LARGE SCALE GENOMIC DNA]</scope>
</reference>
<evidence type="ECO:0000256" key="1">
    <source>
        <dbReference type="ARBA" id="ARBA00022741"/>
    </source>
</evidence>
<feature type="region of interest" description="Actin-binding" evidence="7">
    <location>
        <begin position="977"/>
        <end position="999"/>
    </location>
</feature>
<organism evidence="12 13">
    <name type="scientific">Hondaea fermentalgiana</name>
    <dbReference type="NCBI Taxonomy" id="2315210"/>
    <lineage>
        <taxon>Eukaryota</taxon>
        <taxon>Sar</taxon>
        <taxon>Stramenopiles</taxon>
        <taxon>Bigyra</taxon>
        <taxon>Labyrinthulomycetes</taxon>
        <taxon>Thraustochytrida</taxon>
        <taxon>Thraustochytriidae</taxon>
        <taxon>Hondaea</taxon>
    </lineage>
</organism>
<feature type="compositionally biased region" description="Basic residues" evidence="8">
    <location>
        <begin position="1285"/>
        <end position="1299"/>
    </location>
</feature>
<dbReference type="InterPro" id="IPR036961">
    <property type="entry name" value="Kinesin_motor_dom_sf"/>
</dbReference>
<evidence type="ECO:0000256" key="8">
    <source>
        <dbReference type="SAM" id="MobiDB-lite"/>
    </source>
</evidence>
<dbReference type="GO" id="GO:0000146">
    <property type="term" value="F:microfilament motor activity"/>
    <property type="evidence" value="ECO:0007669"/>
    <property type="project" value="TreeGrafter"/>
</dbReference>
<evidence type="ECO:0000256" key="4">
    <source>
        <dbReference type="ARBA" id="ARBA00023123"/>
    </source>
</evidence>
<dbReference type="GO" id="GO:0005737">
    <property type="term" value="C:cytoplasm"/>
    <property type="evidence" value="ECO:0007669"/>
    <property type="project" value="TreeGrafter"/>
</dbReference>
<protein>
    <submittedName>
        <fullName evidence="12">Myosin-6</fullName>
    </submittedName>
</protein>
<keyword evidence="4 7" id="KW-0518">Myosin</keyword>
<comment type="similarity">
    <text evidence="7">Belongs to the TRAFAC class myosin-kinesin ATPase superfamily. Myosin family.</text>
</comment>
<keyword evidence="3" id="KW-0175">Coiled coil</keyword>
<dbReference type="PROSITE" id="PS50096">
    <property type="entry name" value="IQ"/>
    <property type="match status" value="1"/>
</dbReference>
<feature type="compositionally biased region" description="Basic residues" evidence="8">
    <location>
        <begin position="153"/>
        <end position="188"/>
    </location>
</feature>
<evidence type="ECO:0000256" key="3">
    <source>
        <dbReference type="ARBA" id="ARBA00023054"/>
    </source>
</evidence>
<dbReference type="PANTHER" id="PTHR13140">
    <property type="entry name" value="MYOSIN"/>
    <property type="match status" value="1"/>
</dbReference>
<keyword evidence="6 7" id="KW-0009">Actin-binding</keyword>
<dbReference type="PRINTS" id="PR00193">
    <property type="entry name" value="MYOSINHEAVY"/>
</dbReference>
<feature type="transmembrane region" description="Helical" evidence="9">
    <location>
        <begin position="1247"/>
        <end position="1268"/>
    </location>
</feature>
<keyword evidence="9" id="KW-0472">Membrane</keyword>
<proteinExistence type="inferred from homology"/>
<dbReference type="GO" id="GO:0051015">
    <property type="term" value="F:actin filament binding"/>
    <property type="evidence" value="ECO:0007669"/>
    <property type="project" value="TreeGrafter"/>
</dbReference>
<evidence type="ECO:0000256" key="7">
    <source>
        <dbReference type="PROSITE-ProRule" id="PRU00782"/>
    </source>
</evidence>
<comment type="caution">
    <text evidence="12">The sequence shown here is derived from an EMBL/GenBank/DDBJ whole genome shotgun (WGS) entry which is preliminary data.</text>
</comment>
<feature type="compositionally biased region" description="Low complexity" evidence="8">
    <location>
        <begin position="189"/>
        <end position="203"/>
    </location>
</feature>
<dbReference type="SMART" id="SM00242">
    <property type="entry name" value="MYSc"/>
    <property type="match status" value="1"/>
</dbReference>
<dbReference type="Pfam" id="PF00063">
    <property type="entry name" value="Myosin_head"/>
    <property type="match status" value="2"/>
</dbReference>
<feature type="region of interest" description="Disordered" evidence="8">
    <location>
        <begin position="938"/>
        <end position="961"/>
    </location>
</feature>
<dbReference type="Gene3D" id="1.20.58.530">
    <property type="match status" value="1"/>
</dbReference>
<keyword evidence="5 7" id="KW-0505">Motor protein</keyword>
<dbReference type="OrthoDB" id="6108017at2759"/>
<keyword evidence="1 7" id="KW-0547">Nucleotide-binding</keyword>
<feature type="region of interest" description="Disordered" evidence="8">
    <location>
        <begin position="1279"/>
        <end position="1380"/>
    </location>
</feature>
<gene>
    <name evidence="12" type="ORF">FCC1311_070582</name>
</gene>
<dbReference type="PROSITE" id="PS51844">
    <property type="entry name" value="SH3_LIKE"/>
    <property type="match status" value="1"/>
</dbReference>
<dbReference type="Gene3D" id="1.20.120.720">
    <property type="entry name" value="Myosin VI head, motor domain, U50 subdomain"/>
    <property type="match status" value="1"/>
</dbReference>
<evidence type="ECO:0000259" key="10">
    <source>
        <dbReference type="PROSITE" id="PS51456"/>
    </source>
</evidence>
<dbReference type="EMBL" id="BEYU01000084">
    <property type="protein sequence ID" value="GBG30838.1"/>
    <property type="molecule type" value="Genomic_DNA"/>
</dbReference>
<dbReference type="InterPro" id="IPR001609">
    <property type="entry name" value="Myosin_head_motor_dom-like"/>
</dbReference>
<feature type="transmembrane region" description="Helical" evidence="9">
    <location>
        <begin position="1217"/>
        <end position="1241"/>
    </location>
</feature>
<evidence type="ECO:0000256" key="2">
    <source>
        <dbReference type="ARBA" id="ARBA00022840"/>
    </source>
</evidence>
<feature type="compositionally biased region" description="Low complexity" evidence="8">
    <location>
        <begin position="699"/>
        <end position="716"/>
    </location>
</feature>
<dbReference type="Gene3D" id="3.40.850.10">
    <property type="entry name" value="Kinesin motor domain"/>
    <property type="match status" value="2"/>
</dbReference>
<sequence length="1380" mass="155282">MGRGKTKTWDLRQVLLGFYTEYAPEKVPDLDRVITHFTGREEDLIETLEEKYSVVFHRDGTFEDVILDDEDDYLDDDDDEYTEVDDDDTYDLVDDIDDDDDYSDDEIDPEIEEELNFSLKSEKAKAADLARAAAAIIQARPPRPRTITETRKSKERKLKRSSKDKARRPSKASAKGSKRTSKSGRRPSGKSLKSSKSSTSKAGLKANRGLGYVDVSISVAEKAKQLSKAGALVWVRDTDEAWVPGVISKETATQGCVNVEVGGRGRGAVVTAEPDDVEPILESESTLYKVDDLTKLKALHEPALLQALQDRFARDRIYTYTGPILLAVNPFKTLDIYGKETASRYMEASKGFTSSGDRLKAVDLPPHVYKLADDAYRALIERNGRNQSILVSGESGAGKTETVKIVLNYLSYVSSIGRKHGGRAYAAERVLRANPVLEAFGNAKTLRNDNSSRFGKFIQVMFDENKGDLKGAYVETYLLEKARVVHQTSGERNYHIFYELAAGASAEQKRRWRFPKSLKSCRYTGQSGTMRRSDIDDLAQFQTTVGAMEVLNFQPSDIERIFRSVVAVLHLGNIDFKEHTSREGIPTAKIVNEQESVDIAAELLGVDAGEVARVLTERVISVGRGETVVKAMSLAEAEDARDALAMNLYERIFGWIVWRTNLSIGMDDKQYEAMLARQEQQRQYLERARRRGEEEDVADAPVAPAATAASSSGGSSLNPFRASVNRAFAQALSVSGLGKKADANREPSQDYLIGCLDIFGFEVFEVNSFEQLCINYTNEQLQQQFNEFVFRYEQEEYVREGIDWTFVEFPDNSECIAMIESKPIGLLSLIDEECLWPQGTDATLLTKLYSNLPKKYPEHFLVKRSDRISSSFTVCHFAGQVSYCIDGFCIKNKNELRQEAVDVLRSSSDRLVSMLLPASAEAAAGGADMAAHFDSLMSDGGKGPRRARGASLSAAPPQQRGTKLLKTTVGSHFKNQLASAMAVIRASDPHYVRCLKPNAANKAGRFERVPMVNQLRYSGVIELVRVTKAGYPSRFTLGDFVERFAVLGFGLRKAAKEGMKLAKSGDRKAQRAVCEKICKNIKLKHGVDYQIGQTKMFLRQATLSYIEMKKAERTYDSIVRIQRAFRRHRAEFRERYAALVIQRNVRGYLVRLESELVLERRALAAEIIQTNPHFQRWLDYVMRKSRAERRRRRRRAEQQRFKFSWHMPPWVENNRDVLVWLVPIVGLYFLPTLLGIVGMVVRHLNLMPIFAAMIAAGTLMGGAGSEYLEEMIMQFRSAMTAPSSSRRKSKAKKARRATRRAVAPPPSRRRSGASSRSKGKRRSLRDDPRSSLRRVQVSEKFNARAIKLRNEKAKQKRASQAFEMPKVTPKFRGLRGKARK</sequence>
<dbReference type="PANTHER" id="PTHR13140:SF845">
    <property type="entry name" value="MYOSIN-LIKE PROTEIN"/>
    <property type="match status" value="1"/>
</dbReference>
<dbReference type="InterPro" id="IPR027417">
    <property type="entry name" value="P-loop_NTPase"/>
</dbReference>
<dbReference type="Gene3D" id="1.20.5.4820">
    <property type="match status" value="1"/>
</dbReference>
<dbReference type="Pfam" id="PF00612">
    <property type="entry name" value="IQ"/>
    <property type="match status" value="1"/>
</dbReference>
<accession>A0A2R5GM76</accession>
<keyword evidence="13" id="KW-1185">Reference proteome</keyword>
<keyword evidence="9" id="KW-1133">Transmembrane helix</keyword>
<name>A0A2R5GM76_9STRA</name>
<feature type="domain" description="Myosin motor" evidence="10">
    <location>
        <begin position="288"/>
        <end position="1111"/>
    </location>
</feature>
<dbReference type="GO" id="GO:0016459">
    <property type="term" value="C:myosin complex"/>
    <property type="evidence" value="ECO:0007669"/>
    <property type="project" value="UniProtKB-KW"/>
</dbReference>
<dbReference type="CDD" id="cd00124">
    <property type="entry name" value="MYSc"/>
    <property type="match status" value="1"/>
</dbReference>
<dbReference type="GO" id="GO:0016020">
    <property type="term" value="C:membrane"/>
    <property type="evidence" value="ECO:0007669"/>
    <property type="project" value="TreeGrafter"/>
</dbReference>
<feature type="region of interest" description="Disordered" evidence="8">
    <location>
        <begin position="135"/>
        <end position="203"/>
    </location>
</feature>
<evidence type="ECO:0000313" key="13">
    <source>
        <dbReference type="Proteomes" id="UP000241890"/>
    </source>
</evidence>
<dbReference type="PROSITE" id="PS51456">
    <property type="entry name" value="MYOSIN_MOTOR"/>
    <property type="match status" value="1"/>
</dbReference>